<accession>A0A438E0W5</accession>
<organism evidence="1 2">
    <name type="scientific">Vitis vinifera</name>
    <name type="common">Grape</name>
    <dbReference type="NCBI Taxonomy" id="29760"/>
    <lineage>
        <taxon>Eukaryota</taxon>
        <taxon>Viridiplantae</taxon>
        <taxon>Streptophyta</taxon>
        <taxon>Embryophyta</taxon>
        <taxon>Tracheophyta</taxon>
        <taxon>Spermatophyta</taxon>
        <taxon>Magnoliopsida</taxon>
        <taxon>eudicotyledons</taxon>
        <taxon>Gunneridae</taxon>
        <taxon>Pentapetalae</taxon>
        <taxon>rosids</taxon>
        <taxon>Vitales</taxon>
        <taxon>Vitaceae</taxon>
        <taxon>Viteae</taxon>
        <taxon>Vitis</taxon>
    </lineage>
</organism>
<evidence type="ECO:0000313" key="2">
    <source>
        <dbReference type="Proteomes" id="UP000288805"/>
    </source>
</evidence>
<sequence>MVQQPFFGRFIDSRGVGTGLRGGSMEFLLFKTFYDWELEDKMVWMDSKRKPLKLAWVLAKRNKKMLGWPLPCACSGLYGKKKIGSHLKIGSNLKMLNKWTKHCKEDIKDFRPINLIGGFYKFLVKILANRLKKVIGKRVMVGDSIKGIKVEAYGVAGEGKNQGFFMSREGQESVEAWILGALGISKRHYWQVPLEICYQAQQLLEKGDLEDWFVWKDDRKESFSITSYYLSLASIETSTFLAKLIFRPSHEMRVEFG</sequence>
<dbReference type="Proteomes" id="UP000288805">
    <property type="component" value="Unassembled WGS sequence"/>
</dbReference>
<name>A0A438E0W5_VITVI</name>
<proteinExistence type="predicted"/>
<protein>
    <submittedName>
        <fullName evidence="1">Uncharacterized protein</fullName>
    </submittedName>
</protein>
<dbReference type="EMBL" id="QGNW01001441">
    <property type="protein sequence ID" value="RVW41352.1"/>
    <property type="molecule type" value="Genomic_DNA"/>
</dbReference>
<evidence type="ECO:0000313" key="1">
    <source>
        <dbReference type="EMBL" id="RVW41352.1"/>
    </source>
</evidence>
<comment type="caution">
    <text evidence="1">The sequence shown here is derived from an EMBL/GenBank/DDBJ whole genome shotgun (WGS) entry which is preliminary data.</text>
</comment>
<gene>
    <name evidence="1" type="ORF">CK203_088378</name>
</gene>
<dbReference type="AlphaFoldDB" id="A0A438E0W5"/>
<reference evidence="1 2" key="1">
    <citation type="journal article" date="2018" name="PLoS Genet.">
        <title>Population sequencing reveals clonal diversity and ancestral inbreeding in the grapevine cultivar Chardonnay.</title>
        <authorList>
            <person name="Roach M.J."/>
            <person name="Johnson D.L."/>
            <person name="Bohlmann J."/>
            <person name="van Vuuren H.J."/>
            <person name="Jones S.J."/>
            <person name="Pretorius I.S."/>
            <person name="Schmidt S.A."/>
            <person name="Borneman A.R."/>
        </authorList>
    </citation>
    <scope>NUCLEOTIDE SEQUENCE [LARGE SCALE GENOMIC DNA]</scope>
    <source>
        <strain evidence="2">cv. Chardonnay</strain>
        <tissue evidence="1">Leaf</tissue>
    </source>
</reference>